<sequence>MLVSGWDGPARESGTLSRFAPTETLRIPTHTHTHTPSHVKGRRAFRSTTQVNRSDEALLVSGRKKQLCLNRLSFVLSAVSFFVSLSCPVGFSRLQTLRRLRPIANR</sequence>
<keyword evidence="2" id="KW-0812">Transmembrane</keyword>
<feature type="region of interest" description="Disordered" evidence="1">
    <location>
        <begin position="1"/>
        <end position="22"/>
    </location>
</feature>
<dbReference type="EMBL" id="JAZHXI010000017">
    <property type="protein sequence ID" value="KAL2062340.1"/>
    <property type="molecule type" value="Genomic_DNA"/>
</dbReference>
<keyword evidence="2" id="KW-0472">Membrane</keyword>
<protein>
    <recommendedName>
        <fullName evidence="5">Transmembrane protein</fullName>
    </recommendedName>
</protein>
<evidence type="ECO:0000313" key="3">
    <source>
        <dbReference type="EMBL" id="KAL2062340.1"/>
    </source>
</evidence>
<proteinExistence type="predicted"/>
<reference evidence="3 4" key="1">
    <citation type="journal article" date="2024" name="Commun. Biol.">
        <title>Comparative genomic analysis of thermophilic fungi reveals convergent evolutionary adaptations and gene losses.</title>
        <authorList>
            <person name="Steindorff A.S."/>
            <person name="Aguilar-Pontes M.V."/>
            <person name="Robinson A.J."/>
            <person name="Andreopoulos B."/>
            <person name="LaButti K."/>
            <person name="Kuo A."/>
            <person name="Mondo S."/>
            <person name="Riley R."/>
            <person name="Otillar R."/>
            <person name="Haridas S."/>
            <person name="Lipzen A."/>
            <person name="Grimwood J."/>
            <person name="Schmutz J."/>
            <person name="Clum A."/>
            <person name="Reid I.D."/>
            <person name="Moisan M.C."/>
            <person name="Butler G."/>
            <person name="Nguyen T.T.M."/>
            <person name="Dewar K."/>
            <person name="Conant G."/>
            <person name="Drula E."/>
            <person name="Henrissat B."/>
            <person name="Hansel C."/>
            <person name="Singer S."/>
            <person name="Hutchinson M.I."/>
            <person name="de Vries R.P."/>
            <person name="Natvig D.O."/>
            <person name="Powell A.J."/>
            <person name="Tsang A."/>
            <person name="Grigoriev I.V."/>
        </authorList>
    </citation>
    <scope>NUCLEOTIDE SEQUENCE [LARGE SCALE GENOMIC DNA]</scope>
    <source>
        <strain evidence="3 4">CBS 494.80</strain>
    </source>
</reference>
<keyword evidence="4" id="KW-1185">Reference proteome</keyword>
<feature type="compositionally biased region" description="Basic residues" evidence="1">
    <location>
        <begin position="29"/>
        <end position="45"/>
    </location>
</feature>
<evidence type="ECO:0000256" key="1">
    <source>
        <dbReference type="SAM" id="MobiDB-lite"/>
    </source>
</evidence>
<feature type="region of interest" description="Disordered" evidence="1">
    <location>
        <begin position="28"/>
        <end position="47"/>
    </location>
</feature>
<keyword evidence="2" id="KW-1133">Transmembrane helix</keyword>
<feature type="transmembrane region" description="Helical" evidence="2">
    <location>
        <begin position="72"/>
        <end position="91"/>
    </location>
</feature>
<accession>A0ABR4BXF5</accession>
<comment type="caution">
    <text evidence="3">The sequence shown here is derived from an EMBL/GenBank/DDBJ whole genome shotgun (WGS) entry which is preliminary data.</text>
</comment>
<evidence type="ECO:0000256" key="2">
    <source>
        <dbReference type="SAM" id="Phobius"/>
    </source>
</evidence>
<name>A0ABR4BXF5_9HELO</name>
<evidence type="ECO:0000313" key="4">
    <source>
        <dbReference type="Proteomes" id="UP001595075"/>
    </source>
</evidence>
<gene>
    <name evidence="3" type="ORF">VTL71DRAFT_6606</name>
</gene>
<organism evidence="3 4">
    <name type="scientific">Oculimacula yallundae</name>
    <dbReference type="NCBI Taxonomy" id="86028"/>
    <lineage>
        <taxon>Eukaryota</taxon>
        <taxon>Fungi</taxon>
        <taxon>Dikarya</taxon>
        <taxon>Ascomycota</taxon>
        <taxon>Pezizomycotina</taxon>
        <taxon>Leotiomycetes</taxon>
        <taxon>Helotiales</taxon>
        <taxon>Ploettnerulaceae</taxon>
        <taxon>Oculimacula</taxon>
    </lineage>
</organism>
<evidence type="ECO:0008006" key="5">
    <source>
        <dbReference type="Google" id="ProtNLM"/>
    </source>
</evidence>
<feature type="non-terminal residue" evidence="3">
    <location>
        <position position="106"/>
    </location>
</feature>
<dbReference type="Proteomes" id="UP001595075">
    <property type="component" value="Unassembled WGS sequence"/>
</dbReference>